<dbReference type="Proteomes" id="UP001596547">
    <property type="component" value="Unassembled WGS sequence"/>
</dbReference>
<dbReference type="SUPFAM" id="SSF56524">
    <property type="entry name" value="Oxidoreductase molybdopterin-binding domain"/>
    <property type="match status" value="1"/>
</dbReference>
<comment type="caution">
    <text evidence="5">The sequence shown here is derived from an EMBL/GenBank/DDBJ whole genome shotgun (WGS) entry which is preliminary data.</text>
</comment>
<evidence type="ECO:0000313" key="6">
    <source>
        <dbReference type="Proteomes" id="UP001596547"/>
    </source>
</evidence>
<feature type="region of interest" description="Disordered" evidence="1">
    <location>
        <begin position="474"/>
        <end position="500"/>
    </location>
</feature>
<dbReference type="EMBL" id="JBHTBF010000002">
    <property type="protein sequence ID" value="MFC7316691.1"/>
    <property type="molecule type" value="Genomic_DNA"/>
</dbReference>
<feature type="domain" description="Oxidoreductase molybdopterin-binding" evidence="3">
    <location>
        <begin position="236"/>
        <end position="381"/>
    </location>
</feature>
<protein>
    <submittedName>
        <fullName evidence="5">Molybdopterin-dependent oxidoreductase</fullName>
    </submittedName>
</protein>
<dbReference type="InterPro" id="IPR000572">
    <property type="entry name" value="OxRdtase_Mopterin-bd_dom"/>
</dbReference>
<dbReference type="GeneID" id="79316662"/>
<feature type="transmembrane region" description="Helical" evidence="2">
    <location>
        <begin position="163"/>
        <end position="181"/>
    </location>
</feature>
<dbReference type="InterPro" id="IPR005066">
    <property type="entry name" value="MoCF_OxRdtse_dimer"/>
</dbReference>
<feature type="transmembrane region" description="Helical" evidence="2">
    <location>
        <begin position="124"/>
        <end position="143"/>
    </location>
</feature>
<dbReference type="Gene3D" id="2.60.40.650">
    <property type="match status" value="1"/>
</dbReference>
<dbReference type="InterPro" id="IPR014756">
    <property type="entry name" value="Ig_E-set"/>
</dbReference>
<evidence type="ECO:0000256" key="1">
    <source>
        <dbReference type="SAM" id="MobiDB-lite"/>
    </source>
</evidence>
<feature type="domain" description="Moybdenum cofactor oxidoreductase dimerisation" evidence="4">
    <location>
        <begin position="397"/>
        <end position="480"/>
    </location>
</feature>
<proteinExistence type="predicted"/>
<dbReference type="SUPFAM" id="SSF81296">
    <property type="entry name" value="E set domains"/>
    <property type="match status" value="1"/>
</dbReference>
<dbReference type="Pfam" id="PF03404">
    <property type="entry name" value="Mo-co_dimer"/>
    <property type="match status" value="1"/>
</dbReference>
<dbReference type="InterPro" id="IPR036374">
    <property type="entry name" value="OxRdtase_Mopterin-bd_sf"/>
</dbReference>
<feature type="compositionally biased region" description="Basic and acidic residues" evidence="1">
    <location>
        <begin position="474"/>
        <end position="484"/>
    </location>
</feature>
<dbReference type="RefSeq" id="WP_276304046.1">
    <property type="nucleotide sequence ID" value="NZ_CP119992.1"/>
</dbReference>
<name>A0ABD6A908_9EURY</name>
<dbReference type="PANTHER" id="PTHR19372:SF7">
    <property type="entry name" value="SULFITE OXIDASE, MITOCHONDRIAL"/>
    <property type="match status" value="1"/>
</dbReference>
<sequence>MATLGARLRAASAPLVLALAAGVAGVAGSYLVAGFAQGFVAAPVESALSRAMPGVVVTYAILVLGSLGQQLNLLAAVGLAVGLFAVVAWFALGIGRQLAAPFVGPALAGTVVWGTTAALTGDPLLALGAAVPAAAVLAVPAIVSRLAGGSADAGGVDGERRSALGALAGALGFGLLAFVVGGRSGDAGGELEGTGERRARTERLLSEAREKSLDIAGLEPLVSDDFYEVDINSVDPQVDAEGWSLRVTGAVEAEIDLSYGELTSMPSESTFVSLRCVGEGLNGEKMDNALWEVVPIDDVLDRAGLSLDECCVMLRAADDYYEEFPAEALKRGYLAYGMNGRQLPRAHGSPVRALIPGHWGEINVKWLTEIEVLERPADGYWEERGWHGTGPVTTVAKLHVVNRLDDGRVQVAGHAYAGTRGVSRVEVSTDGGESWTDARLSEPLPGEDVWRQWAHEYDAPEGEHEVVVRAYEADGTRQPGERRSPFPRGATGWVTRTIEP</sequence>
<reference evidence="5 6" key="1">
    <citation type="journal article" date="2019" name="Int. J. Syst. Evol. Microbiol.">
        <title>The Global Catalogue of Microorganisms (GCM) 10K type strain sequencing project: providing services to taxonomists for standard genome sequencing and annotation.</title>
        <authorList>
            <consortium name="The Broad Institute Genomics Platform"/>
            <consortium name="The Broad Institute Genome Sequencing Center for Infectious Disease"/>
            <person name="Wu L."/>
            <person name="Ma J."/>
        </authorList>
    </citation>
    <scope>NUCLEOTIDE SEQUENCE [LARGE SCALE GENOMIC DNA]</scope>
    <source>
        <strain evidence="5 6">PSR21</strain>
    </source>
</reference>
<accession>A0ABD6A908</accession>
<keyword evidence="2" id="KW-0812">Transmembrane</keyword>
<organism evidence="5 6">
    <name type="scientific">Halomarina halobia</name>
    <dbReference type="NCBI Taxonomy" id="3033386"/>
    <lineage>
        <taxon>Archaea</taxon>
        <taxon>Methanobacteriati</taxon>
        <taxon>Methanobacteriota</taxon>
        <taxon>Stenosarchaea group</taxon>
        <taxon>Halobacteria</taxon>
        <taxon>Halobacteriales</taxon>
        <taxon>Natronomonadaceae</taxon>
        <taxon>Halomarina</taxon>
    </lineage>
</organism>
<evidence type="ECO:0000259" key="4">
    <source>
        <dbReference type="Pfam" id="PF03404"/>
    </source>
</evidence>
<evidence type="ECO:0000256" key="2">
    <source>
        <dbReference type="SAM" id="Phobius"/>
    </source>
</evidence>
<feature type="transmembrane region" description="Helical" evidence="2">
    <location>
        <begin position="48"/>
        <end position="66"/>
    </location>
</feature>
<keyword evidence="2" id="KW-0472">Membrane</keyword>
<gene>
    <name evidence="5" type="ORF">ACFQPE_07760</name>
</gene>
<evidence type="ECO:0000313" key="5">
    <source>
        <dbReference type="EMBL" id="MFC7316691.1"/>
    </source>
</evidence>
<keyword evidence="2" id="KW-1133">Transmembrane helix</keyword>
<dbReference type="Gene3D" id="3.90.420.10">
    <property type="entry name" value="Oxidoreductase, molybdopterin-binding domain"/>
    <property type="match status" value="1"/>
</dbReference>
<dbReference type="PANTHER" id="PTHR19372">
    <property type="entry name" value="SULFITE REDUCTASE"/>
    <property type="match status" value="1"/>
</dbReference>
<dbReference type="AlphaFoldDB" id="A0ABD6A908"/>
<keyword evidence="6" id="KW-1185">Reference proteome</keyword>
<feature type="transmembrane region" description="Helical" evidence="2">
    <location>
        <begin position="73"/>
        <end position="92"/>
    </location>
</feature>
<dbReference type="Pfam" id="PF00174">
    <property type="entry name" value="Oxidored_molyb"/>
    <property type="match status" value="1"/>
</dbReference>
<evidence type="ECO:0000259" key="3">
    <source>
        <dbReference type="Pfam" id="PF00174"/>
    </source>
</evidence>